<organism evidence="1 2">
    <name type="scientific">Setaria italica</name>
    <name type="common">Foxtail millet</name>
    <name type="synonym">Panicum italicum</name>
    <dbReference type="NCBI Taxonomy" id="4555"/>
    <lineage>
        <taxon>Eukaryota</taxon>
        <taxon>Viridiplantae</taxon>
        <taxon>Streptophyta</taxon>
        <taxon>Embryophyta</taxon>
        <taxon>Tracheophyta</taxon>
        <taxon>Spermatophyta</taxon>
        <taxon>Magnoliopsida</taxon>
        <taxon>Liliopsida</taxon>
        <taxon>Poales</taxon>
        <taxon>Poaceae</taxon>
        <taxon>PACMAD clade</taxon>
        <taxon>Panicoideae</taxon>
        <taxon>Panicodae</taxon>
        <taxon>Paniceae</taxon>
        <taxon>Cenchrinae</taxon>
        <taxon>Setaria</taxon>
    </lineage>
</organism>
<dbReference type="HOGENOM" id="CLU_3127822_0_0_1"/>
<accession>K3ZGM1</accession>
<dbReference type="InParanoid" id="K3ZGM1"/>
<dbReference type="EnsemblPlants" id="KQL14090">
    <property type="protein sequence ID" value="KQL14090"/>
    <property type="gene ID" value="SETIT_025723mg"/>
</dbReference>
<sequence length="50" mass="5305">MCKGCGRVVSASVVGVGCIASLGFWARKELLVHCYGNLTLLLTIDCYNGL</sequence>
<reference evidence="1" key="2">
    <citation type="submission" date="2018-08" db="UniProtKB">
        <authorList>
            <consortium name="EnsemblPlants"/>
        </authorList>
    </citation>
    <scope>IDENTIFICATION</scope>
    <source>
        <strain evidence="1">Yugu1</strain>
    </source>
</reference>
<dbReference type="PROSITE" id="PS51257">
    <property type="entry name" value="PROKAR_LIPOPROTEIN"/>
    <property type="match status" value="1"/>
</dbReference>
<name>K3ZGM1_SETIT</name>
<dbReference type="AlphaFoldDB" id="K3ZGM1"/>
<dbReference type="Proteomes" id="UP000004995">
    <property type="component" value="Unassembled WGS sequence"/>
</dbReference>
<evidence type="ECO:0000313" key="1">
    <source>
        <dbReference type="EnsemblPlants" id="KQL14090"/>
    </source>
</evidence>
<proteinExistence type="predicted"/>
<keyword evidence="2" id="KW-1185">Reference proteome</keyword>
<dbReference type="EMBL" id="AGNK02001516">
    <property type="status" value="NOT_ANNOTATED_CDS"/>
    <property type="molecule type" value="Genomic_DNA"/>
</dbReference>
<evidence type="ECO:0000313" key="2">
    <source>
        <dbReference type="Proteomes" id="UP000004995"/>
    </source>
</evidence>
<reference evidence="2" key="1">
    <citation type="journal article" date="2012" name="Nat. Biotechnol.">
        <title>Reference genome sequence of the model plant Setaria.</title>
        <authorList>
            <person name="Bennetzen J.L."/>
            <person name="Schmutz J."/>
            <person name="Wang H."/>
            <person name="Percifield R."/>
            <person name="Hawkins J."/>
            <person name="Pontaroli A.C."/>
            <person name="Estep M."/>
            <person name="Feng L."/>
            <person name="Vaughn J.N."/>
            <person name="Grimwood J."/>
            <person name="Jenkins J."/>
            <person name="Barry K."/>
            <person name="Lindquist E."/>
            <person name="Hellsten U."/>
            <person name="Deshpande S."/>
            <person name="Wang X."/>
            <person name="Wu X."/>
            <person name="Mitros T."/>
            <person name="Triplett J."/>
            <person name="Yang X."/>
            <person name="Ye C.Y."/>
            <person name="Mauro-Herrera M."/>
            <person name="Wang L."/>
            <person name="Li P."/>
            <person name="Sharma M."/>
            <person name="Sharma R."/>
            <person name="Ronald P.C."/>
            <person name="Panaud O."/>
            <person name="Kellogg E.A."/>
            <person name="Brutnell T.P."/>
            <person name="Doust A.N."/>
            <person name="Tuskan G.A."/>
            <person name="Rokhsar D."/>
            <person name="Devos K.M."/>
        </authorList>
    </citation>
    <scope>NUCLEOTIDE SEQUENCE [LARGE SCALE GENOMIC DNA]</scope>
    <source>
        <strain evidence="2">cv. Yugu1</strain>
    </source>
</reference>
<protein>
    <submittedName>
        <fullName evidence="1">Uncharacterized protein</fullName>
    </submittedName>
</protein>
<dbReference type="Gramene" id="KQL14090">
    <property type="protein sequence ID" value="KQL14090"/>
    <property type="gene ID" value="SETIT_025723mg"/>
</dbReference>